<comment type="caution">
    <text evidence="5">Lacks conserved residue(s) required for the propagation of feature annotation.</text>
</comment>
<dbReference type="GO" id="GO:0005615">
    <property type="term" value="C:extracellular space"/>
    <property type="evidence" value="ECO:0007669"/>
    <property type="project" value="TreeGrafter"/>
</dbReference>
<evidence type="ECO:0000259" key="7">
    <source>
        <dbReference type="PROSITE" id="PS51004"/>
    </source>
</evidence>
<dbReference type="Proteomes" id="UP001460270">
    <property type="component" value="Unassembled WGS sequence"/>
</dbReference>
<evidence type="ECO:0000313" key="8">
    <source>
        <dbReference type="EMBL" id="KAK7913529.1"/>
    </source>
</evidence>
<feature type="domain" description="Sema" evidence="7">
    <location>
        <begin position="1"/>
        <end position="382"/>
    </location>
</feature>
<dbReference type="InterPro" id="IPR036352">
    <property type="entry name" value="Semap_dom_sf"/>
</dbReference>
<dbReference type="InterPro" id="IPR027231">
    <property type="entry name" value="Semaphorin"/>
</dbReference>
<dbReference type="PANTHER" id="PTHR11036">
    <property type="entry name" value="SEMAPHORIN"/>
    <property type="match status" value="1"/>
</dbReference>
<keyword evidence="3" id="KW-1015">Disulfide bond</keyword>
<dbReference type="SUPFAM" id="SSF103575">
    <property type="entry name" value="Plexin repeat"/>
    <property type="match status" value="1"/>
</dbReference>
<dbReference type="InterPro" id="IPR001627">
    <property type="entry name" value="Semap_dom"/>
</dbReference>
<dbReference type="SUPFAM" id="SSF101912">
    <property type="entry name" value="Sema domain"/>
    <property type="match status" value="1"/>
</dbReference>
<evidence type="ECO:0000256" key="1">
    <source>
        <dbReference type="ARBA" id="ARBA00004370"/>
    </source>
</evidence>
<dbReference type="EMBL" id="JBBPFD010000009">
    <property type="protein sequence ID" value="KAK7913529.1"/>
    <property type="molecule type" value="Genomic_DNA"/>
</dbReference>
<evidence type="ECO:0000256" key="6">
    <source>
        <dbReference type="SAM" id="MobiDB-lite"/>
    </source>
</evidence>
<dbReference type="GO" id="GO:0001755">
    <property type="term" value="P:neural crest cell migration"/>
    <property type="evidence" value="ECO:0007669"/>
    <property type="project" value="TreeGrafter"/>
</dbReference>
<dbReference type="InterPro" id="IPR015943">
    <property type="entry name" value="WD40/YVTN_repeat-like_dom_sf"/>
</dbReference>
<dbReference type="GO" id="GO:0045499">
    <property type="term" value="F:chemorepellent activity"/>
    <property type="evidence" value="ECO:0007669"/>
    <property type="project" value="TreeGrafter"/>
</dbReference>
<dbReference type="SMART" id="SM00630">
    <property type="entry name" value="Sema"/>
    <property type="match status" value="1"/>
</dbReference>
<dbReference type="GO" id="GO:0000122">
    <property type="term" value="P:negative regulation of transcription by RNA polymerase II"/>
    <property type="evidence" value="ECO:0007669"/>
    <property type="project" value="TreeGrafter"/>
</dbReference>
<dbReference type="GO" id="GO:0007411">
    <property type="term" value="P:axon guidance"/>
    <property type="evidence" value="ECO:0007669"/>
    <property type="project" value="TreeGrafter"/>
</dbReference>
<gene>
    <name evidence="8" type="ORF">WMY93_013740</name>
</gene>
<proteinExistence type="predicted"/>
<evidence type="ECO:0000256" key="3">
    <source>
        <dbReference type="ARBA" id="ARBA00023157"/>
    </source>
</evidence>
<dbReference type="InterPro" id="IPR016201">
    <property type="entry name" value="PSI"/>
</dbReference>
<evidence type="ECO:0000256" key="4">
    <source>
        <dbReference type="ARBA" id="ARBA00023180"/>
    </source>
</evidence>
<dbReference type="GO" id="GO:0030335">
    <property type="term" value="P:positive regulation of cell migration"/>
    <property type="evidence" value="ECO:0007669"/>
    <property type="project" value="TreeGrafter"/>
</dbReference>
<dbReference type="Gene3D" id="2.130.10.10">
    <property type="entry name" value="YVTN repeat-like/Quinoprotein amine dehydrogenase"/>
    <property type="match status" value="1"/>
</dbReference>
<dbReference type="GO" id="GO:0043931">
    <property type="term" value="P:ossification involved in bone maturation"/>
    <property type="evidence" value="ECO:0007669"/>
    <property type="project" value="TreeGrafter"/>
</dbReference>
<dbReference type="SMART" id="SM00423">
    <property type="entry name" value="PSI"/>
    <property type="match status" value="1"/>
</dbReference>
<dbReference type="InterPro" id="IPR002165">
    <property type="entry name" value="Plexin_repeat"/>
</dbReference>
<comment type="subcellular location">
    <subcellularLocation>
        <location evidence="1">Membrane</location>
    </subcellularLocation>
</comment>
<name>A0AAW0P6W7_9GOBI</name>
<keyword evidence="2" id="KW-0472">Membrane</keyword>
<dbReference type="Gene3D" id="3.30.1680.10">
    <property type="entry name" value="ligand-binding face of the semaphorins, domain 2"/>
    <property type="match status" value="1"/>
</dbReference>
<dbReference type="GO" id="GO:0071526">
    <property type="term" value="P:semaphorin-plexin signaling pathway"/>
    <property type="evidence" value="ECO:0007669"/>
    <property type="project" value="TreeGrafter"/>
</dbReference>
<dbReference type="PANTHER" id="PTHR11036:SF144">
    <property type="entry name" value="SEMAPHORIN-7A-LIKE"/>
    <property type="match status" value="1"/>
</dbReference>
<evidence type="ECO:0000256" key="5">
    <source>
        <dbReference type="PROSITE-ProRule" id="PRU00352"/>
    </source>
</evidence>
<reference evidence="9" key="1">
    <citation type="submission" date="2024-04" db="EMBL/GenBank/DDBJ databases">
        <title>Salinicola lusitanus LLJ914,a marine bacterium isolated from the Okinawa Trough.</title>
        <authorList>
            <person name="Li J."/>
        </authorList>
    </citation>
    <scope>NUCLEOTIDE SEQUENCE [LARGE SCALE GENOMIC DNA]</scope>
</reference>
<evidence type="ECO:0000256" key="2">
    <source>
        <dbReference type="ARBA" id="ARBA00023136"/>
    </source>
</evidence>
<dbReference type="GO" id="GO:0005886">
    <property type="term" value="C:plasma membrane"/>
    <property type="evidence" value="ECO:0007669"/>
    <property type="project" value="TreeGrafter"/>
</dbReference>
<dbReference type="Pfam" id="PF01437">
    <property type="entry name" value="PSI"/>
    <property type="match status" value="1"/>
</dbReference>
<organism evidence="8 9">
    <name type="scientific">Mugilogobius chulae</name>
    <name type="common">yellowstripe goby</name>
    <dbReference type="NCBI Taxonomy" id="88201"/>
    <lineage>
        <taxon>Eukaryota</taxon>
        <taxon>Metazoa</taxon>
        <taxon>Chordata</taxon>
        <taxon>Craniata</taxon>
        <taxon>Vertebrata</taxon>
        <taxon>Euteleostomi</taxon>
        <taxon>Actinopterygii</taxon>
        <taxon>Neopterygii</taxon>
        <taxon>Teleostei</taxon>
        <taxon>Neoteleostei</taxon>
        <taxon>Acanthomorphata</taxon>
        <taxon>Gobiaria</taxon>
        <taxon>Gobiiformes</taxon>
        <taxon>Gobioidei</taxon>
        <taxon>Gobiidae</taxon>
        <taxon>Gobionellinae</taxon>
        <taxon>Mugilogobius</taxon>
    </lineage>
</organism>
<dbReference type="Pfam" id="PF01403">
    <property type="entry name" value="Sema"/>
    <property type="match status" value="1"/>
</dbReference>
<sequence>MEWDQCSQTSSSCIYNVTAIHKTQEANQIFVCGINEKDIACCSMNISDLSAKCRPTPSDTMSNMNERMRNFIKEGEPSALVESPDDVGLYITYSGSENLIGIHKYGKHIVRPALCHEEQHYVELIVSKQGHINGVLQDKIYGFYNEKNKNIDMHSEMWKPFVTQICMTDTGGPKNNLQSTWTSQLNARLFCGDKNQKQHFSELLDIATVEADHWNDTMVYGLFRNEWGMHAVCVYTINDIDHVFKTSPFKNLDMQPSRPRKCVADSTKLNVETLKQIKAISEMRNFIEPVNNSGPLLISSHHHYSHITVHKFLNNHTLLFLALHNGAIHKVVHKQTSGKDIAFVIAEYRPFTHRERIVSLDLHPSTRRLYVSSKTKIVQMDVANCQRYGDSCEECVLARDPFCGWSEGQCTKEGSLQDTEHGNPATCPPTVEVNH</sequence>
<feature type="region of interest" description="Disordered" evidence="6">
    <location>
        <begin position="414"/>
        <end position="435"/>
    </location>
</feature>
<dbReference type="AlphaFoldDB" id="A0AAW0P6W7"/>
<keyword evidence="4" id="KW-0325">Glycoprotein</keyword>
<dbReference type="GO" id="GO:0030215">
    <property type="term" value="F:semaphorin receptor binding"/>
    <property type="evidence" value="ECO:0007669"/>
    <property type="project" value="InterPro"/>
</dbReference>
<protein>
    <recommendedName>
        <fullName evidence="7">Sema domain-containing protein</fullName>
    </recommendedName>
</protein>
<keyword evidence="9" id="KW-1185">Reference proteome</keyword>
<dbReference type="PROSITE" id="PS51004">
    <property type="entry name" value="SEMA"/>
    <property type="match status" value="1"/>
</dbReference>
<comment type="caution">
    <text evidence="8">The sequence shown here is derived from an EMBL/GenBank/DDBJ whole genome shotgun (WGS) entry which is preliminary data.</text>
</comment>
<accession>A0AAW0P6W7</accession>
<evidence type="ECO:0000313" key="9">
    <source>
        <dbReference type="Proteomes" id="UP001460270"/>
    </source>
</evidence>